<evidence type="ECO:0000313" key="5">
    <source>
        <dbReference type="Proteomes" id="UP000182692"/>
    </source>
</evidence>
<dbReference type="Pfam" id="PF13505">
    <property type="entry name" value="OMP_b-brl"/>
    <property type="match status" value="1"/>
</dbReference>
<organism evidence="4 5">
    <name type="scientific">Enterovibrio norvegicus DSM 15893</name>
    <dbReference type="NCBI Taxonomy" id="1121869"/>
    <lineage>
        <taxon>Bacteria</taxon>
        <taxon>Pseudomonadati</taxon>
        <taxon>Pseudomonadota</taxon>
        <taxon>Gammaproteobacteria</taxon>
        <taxon>Vibrionales</taxon>
        <taxon>Vibrionaceae</taxon>
        <taxon>Enterovibrio</taxon>
    </lineage>
</organism>
<evidence type="ECO:0000259" key="3">
    <source>
        <dbReference type="Pfam" id="PF13505"/>
    </source>
</evidence>
<evidence type="ECO:0000313" key="4">
    <source>
        <dbReference type="EMBL" id="SFQ02097.1"/>
    </source>
</evidence>
<evidence type="ECO:0000256" key="1">
    <source>
        <dbReference type="ARBA" id="ARBA00022729"/>
    </source>
</evidence>
<feature type="signal peptide" evidence="2">
    <location>
        <begin position="1"/>
        <end position="24"/>
    </location>
</feature>
<dbReference type="Gene3D" id="2.40.160.20">
    <property type="match status" value="1"/>
</dbReference>
<sequence>MNLTRTPLYVAAFATTFLSGLASAEGLYVKGLVGKSYQATDSEPYGNNIAQDTDFPGKFGAGDGTVSTLGLGYVINEQFRIETRLGYREGKFNSQRVGTGARTGEEYVLNGKLKSTTLTVEGFYDVDTGTAFTPYIKAGVGVARNEYSARLGGAGVQGFFDQLDGTVDGYYDDYADETSTEFTWNIGLGASYAITDQLSLIGEYQYISLGDAGTGVDSLDFGSGETNDGFRIDDATAHEVQVGLRYHF</sequence>
<dbReference type="AlphaFoldDB" id="A0A1I5V459"/>
<dbReference type="InterPro" id="IPR011250">
    <property type="entry name" value="OMP/PagP_B-barrel"/>
</dbReference>
<dbReference type="RefSeq" id="WP_074928205.1">
    <property type="nucleotide sequence ID" value="NZ_FOWR01000035.1"/>
</dbReference>
<evidence type="ECO:0000256" key="2">
    <source>
        <dbReference type="SAM" id="SignalP"/>
    </source>
</evidence>
<dbReference type="OrthoDB" id="6195779at2"/>
<protein>
    <submittedName>
        <fullName evidence="4">Outer membrane protein beta-barrel domain-containing protein</fullName>
    </submittedName>
</protein>
<dbReference type="EMBL" id="FOWR01000035">
    <property type="protein sequence ID" value="SFQ02097.1"/>
    <property type="molecule type" value="Genomic_DNA"/>
</dbReference>
<dbReference type="GeneID" id="35873913"/>
<dbReference type="STRING" id="1121869.SAMN03084138_03828"/>
<feature type="chain" id="PRO_5010371449" evidence="2">
    <location>
        <begin position="25"/>
        <end position="248"/>
    </location>
</feature>
<proteinExistence type="predicted"/>
<name>A0A1I5V459_9GAMM</name>
<dbReference type="InterPro" id="IPR027385">
    <property type="entry name" value="Beta-barrel_OMP"/>
</dbReference>
<reference evidence="4 5" key="1">
    <citation type="submission" date="2016-10" db="EMBL/GenBank/DDBJ databases">
        <authorList>
            <person name="de Groot N.N."/>
        </authorList>
    </citation>
    <scope>NUCLEOTIDE SEQUENCE [LARGE SCALE GENOMIC DNA]</scope>
    <source>
        <strain evidence="4 5">DSM 15893</strain>
    </source>
</reference>
<accession>A0A1I5V459</accession>
<dbReference type="Proteomes" id="UP000182692">
    <property type="component" value="Unassembled WGS sequence"/>
</dbReference>
<gene>
    <name evidence="4" type="ORF">SAMN03084138_03828</name>
</gene>
<keyword evidence="1 2" id="KW-0732">Signal</keyword>
<dbReference type="SUPFAM" id="SSF56925">
    <property type="entry name" value="OMPA-like"/>
    <property type="match status" value="1"/>
</dbReference>
<feature type="domain" description="Outer membrane protein beta-barrel" evidence="3">
    <location>
        <begin position="19"/>
        <end position="248"/>
    </location>
</feature>